<reference evidence="4" key="1">
    <citation type="submission" date="2017-02" db="EMBL/GenBank/DDBJ databases">
        <authorList>
            <person name="Varghese N."/>
            <person name="Submissions S."/>
        </authorList>
    </citation>
    <scope>NUCLEOTIDE SEQUENCE [LARGE SCALE GENOMIC DNA]</scope>
    <source>
        <strain evidence="4">SM117</strain>
    </source>
</reference>
<evidence type="ECO:0000313" key="4">
    <source>
        <dbReference type="Proteomes" id="UP000190989"/>
    </source>
</evidence>
<dbReference type="InterPro" id="IPR036237">
    <property type="entry name" value="Xyl_isomerase-like_sf"/>
</dbReference>
<dbReference type="EMBL" id="FVZE01000007">
    <property type="protein sequence ID" value="SLK07903.1"/>
    <property type="molecule type" value="Genomic_DNA"/>
</dbReference>
<organism evidence="3 4">
    <name type="scientific">Novosphingobium mathurense</name>
    <dbReference type="NCBI Taxonomy" id="428990"/>
    <lineage>
        <taxon>Bacteria</taxon>
        <taxon>Pseudomonadati</taxon>
        <taxon>Pseudomonadota</taxon>
        <taxon>Alphaproteobacteria</taxon>
        <taxon>Sphingomonadales</taxon>
        <taxon>Sphingomonadaceae</taxon>
        <taxon>Novosphingobium</taxon>
    </lineage>
</organism>
<dbReference type="Gene3D" id="3.20.20.150">
    <property type="entry name" value="Divalent-metal-dependent TIM barrel enzymes"/>
    <property type="match status" value="1"/>
</dbReference>
<keyword evidence="3" id="KW-0670">Pyruvate</keyword>
<dbReference type="STRING" id="428990.SAMN06295987_10782"/>
<keyword evidence="1 3" id="KW-0413">Isomerase</keyword>
<protein>
    <submittedName>
        <fullName evidence="3">Hydroxypyruvate isomerase</fullName>
    </submittedName>
</protein>
<proteinExistence type="predicted"/>
<dbReference type="SUPFAM" id="SSF51658">
    <property type="entry name" value="Xylose isomerase-like"/>
    <property type="match status" value="1"/>
</dbReference>
<dbReference type="InterPro" id="IPR013022">
    <property type="entry name" value="Xyl_isomerase-like_TIM-brl"/>
</dbReference>
<accession>A0A1U6IIR7</accession>
<dbReference type="Proteomes" id="UP000190989">
    <property type="component" value="Unassembled WGS sequence"/>
</dbReference>
<dbReference type="PANTHER" id="PTHR43489">
    <property type="entry name" value="ISOMERASE"/>
    <property type="match status" value="1"/>
</dbReference>
<dbReference type="GO" id="GO:0016853">
    <property type="term" value="F:isomerase activity"/>
    <property type="evidence" value="ECO:0007669"/>
    <property type="project" value="UniProtKB-KW"/>
</dbReference>
<dbReference type="RefSeq" id="WP_079731438.1">
    <property type="nucleotide sequence ID" value="NZ_FVZE01000007.1"/>
</dbReference>
<dbReference type="Pfam" id="PF01261">
    <property type="entry name" value="AP_endonuc_2"/>
    <property type="match status" value="1"/>
</dbReference>
<evidence type="ECO:0000259" key="2">
    <source>
        <dbReference type="Pfam" id="PF01261"/>
    </source>
</evidence>
<feature type="domain" description="Xylose isomerase-like TIM barrel" evidence="2">
    <location>
        <begin position="39"/>
        <end position="277"/>
    </location>
</feature>
<evidence type="ECO:0000256" key="1">
    <source>
        <dbReference type="ARBA" id="ARBA00023235"/>
    </source>
</evidence>
<dbReference type="InterPro" id="IPR050417">
    <property type="entry name" value="Sugar_Epim/Isomerase"/>
</dbReference>
<dbReference type="AlphaFoldDB" id="A0A1U6IIR7"/>
<keyword evidence="4" id="KW-1185">Reference proteome</keyword>
<gene>
    <name evidence="3" type="ORF">SAMN06295987_10782</name>
</gene>
<evidence type="ECO:0000313" key="3">
    <source>
        <dbReference type="EMBL" id="SLK07903.1"/>
    </source>
</evidence>
<name>A0A1U6IIR7_9SPHN</name>
<sequence>MTEKFNLSYASHLGYLPPDFRPLFEASVDHSTDPGAHVEFAATQGLAGVFHPWVASHPRDHRERFAQAVADHGMQCGGIVFAPFDVLTTPLWVRDTDEARETVDAHLAHSAHVAATLGSKALVTVLCRDETLDPAVQWRTLVDRLRRAGDQVAARDQMLVVEPMMLLPAMFLDTFEQGVRLLDEVNHPAVRLIFDTGHVDMMSGDIQRTWRESQHRVGVVQLTDMPGRIELGAGRLDMVRFLEQVIRDGHADSLIELECAWADPTLAGEQAGMAALRAIDSQLGPLLQERRSDTSAAN</sequence>